<dbReference type="Gene3D" id="2.60.120.10">
    <property type="entry name" value="Jelly Rolls"/>
    <property type="match status" value="1"/>
</dbReference>
<dbReference type="InterPro" id="IPR018490">
    <property type="entry name" value="cNMP-bd_dom_sf"/>
</dbReference>
<gene>
    <name evidence="2" type="ORF">FGG15_09600</name>
</gene>
<sequence length="202" mass="23593">MDHFKSHIKQVFERYHPISDVSFEALYSLGEYQQLEKGNLLLDIGKISRHIHILLEGSIVSYYLSADGTVYHKNIFLEGDFVGSTVSALKNEPSNFALSVVENSIVFTFEHAQYQSLLKQHADLKDFYVAYLEKNWVVDKEKREIEIVMKEASERYQDFIVAHPRIEERIPLHYIASHLGITPTQLSRIRKKFREKDPPQHM</sequence>
<evidence type="ECO:0000259" key="1">
    <source>
        <dbReference type="PROSITE" id="PS50042"/>
    </source>
</evidence>
<dbReference type="RefSeq" id="WP_138835677.1">
    <property type="nucleotide sequence ID" value="NZ_VCNI01000002.1"/>
</dbReference>
<dbReference type="SUPFAM" id="SSF51206">
    <property type="entry name" value="cAMP-binding domain-like"/>
    <property type="match status" value="1"/>
</dbReference>
<keyword evidence="3" id="KW-1185">Reference proteome</keyword>
<dbReference type="Pfam" id="PF00027">
    <property type="entry name" value="cNMP_binding"/>
    <property type="match status" value="1"/>
</dbReference>
<evidence type="ECO:0000313" key="2">
    <source>
        <dbReference type="EMBL" id="TMU54467.1"/>
    </source>
</evidence>
<dbReference type="InterPro" id="IPR000595">
    <property type="entry name" value="cNMP-bd_dom"/>
</dbReference>
<dbReference type="InterPro" id="IPR014710">
    <property type="entry name" value="RmlC-like_jellyroll"/>
</dbReference>
<dbReference type="PROSITE" id="PS50042">
    <property type="entry name" value="CNMP_BINDING_3"/>
    <property type="match status" value="1"/>
</dbReference>
<reference evidence="2 3" key="1">
    <citation type="submission" date="2019-05" db="EMBL/GenBank/DDBJ databases">
        <title>Flagellimonas sp. AsT0115, sp. nov., isolated from a marine red algae, Asparagopsis taxiformis.</title>
        <authorList>
            <person name="Kim J."/>
            <person name="Jeong S.E."/>
            <person name="Jeon C.O."/>
        </authorList>
    </citation>
    <scope>NUCLEOTIDE SEQUENCE [LARGE SCALE GENOMIC DNA]</scope>
    <source>
        <strain evidence="2 3">AsT0115</strain>
    </source>
</reference>
<feature type="domain" description="Cyclic nucleotide-binding" evidence="1">
    <location>
        <begin position="32"/>
        <end position="135"/>
    </location>
</feature>
<accession>A0ABY2WIJ8</accession>
<dbReference type="EMBL" id="VCNI01000002">
    <property type="protein sequence ID" value="TMU54467.1"/>
    <property type="molecule type" value="Genomic_DNA"/>
</dbReference>
<comment type="caution">
    <text evidence="2">The sequence shown here is derived from an EMBL/GenBank/DDBJ whole genome shotgun (WGS) entry which is preliminary data.</text>
</comment>
<dbReference type="Proteomes" id="UP000751614">
    <property type="component" value="Unassembled WGS sequence"/>
</dbReference>
<evidence type="ECO:0000313" key="3">
    <source>
        <dbReference type="Proteomes" id="UP000751614"/>
    </source>
</evidence>
<organism evidence="2 3">
    <name type="scientific">Flagellimonas algicola</name>
    <dbReference type="NCBI Taxonomy" id="2583815"/>
    <lineage>
        <taxon>Bacteria</taxon>
        <taxon>Pseudomonadati</taxon>
        <taxon>Bacteroidota</taxon>
        <taxon>Flavobacteriia</taxon>
        <taxon>Flavobacteriales</taxon>
        <taxon>Flavobacteriaceae</taxon>
        <taxon>Flagellimonas</taxon>
    </lineage>
</organism>
<dbReference type="CDD" id="cd00038">
    <property type="entry name" value="CAP_ED"/>
    <property type="match status" value="1"/>
</dbReference>
<name>A0ABY2WIJ8_9FLAO</name>
<proteinExistence type="predicted"/>
<protein>
    <submittedName>
        <fullName evidence="2">Crp/Fnr family transcriptional regulator</fullName>
    </submittedName>
</protein>